<evidence type="ECO:0000313" key="2">
    <source>
        <dbReference type="EMBL" id="TBN56980.1"/>
    </source>
</evidence>
<dbReference type="InterPro" id="IPR000073">
    <property type="entry name" value="AB_hydrolase_1"/>
</dbReference>
<dbReference type="SUPFAM" id="SSF53474">
    <property type="entry name" value="alpha/beta-Hydrolases"/>
    <property type="match status" value="1"/>
</dbReference>
<dbReference type="Proteomes" id="UP000294194">
    <property type="component" value="Unassembled WGS sequence"/>
</dbReference>
<feature type="domain" description="AB hydrolase-1" evidence="1">
    <location>
        <begin position="5"/>
        <end position="224"/>
    </location>
</feature>
<dbReference type="RefSeq" id="WP_130981090.1">
    <property type="nucleotide sequence ID" value="NZ_SISG01000001.1"/>
</dbReference>
<dbReference type="EMBL" id="SISG01000001">
    <property type="protein sequence ID" value="TBN56980.1"/>
    <property type="molecule type" value="Genomic_DNA"/>
</dbReference>
<organism evidence="2 3">
    <name type="scientific">Glaciihabitans arcticus</name>
    <dbReference type="NCBI Taxonomy" id="2668039"/>
    <lineage>
        <taxon>Bacteria</taxon>
        <taxon>Bacillati</taxon>
        <taxon>Actinomycetota</taxon>
        <taxon>Actinomycetes</taxon>
        <taxon>Micrococcales</taxon>
        <taxon>Microbacteriaceae</taxon>
        <taxon>Glaciihabitans</taxon>
    </lineage>
</organism>
<dbReference type="InterPro" id="IPR029058">
    <property type="entry name" value="AB_hydrolase_fold"/>
</dbReference>
<dbReference type="PANTHER" id="PTHR43798">
    <property type="entry name" value="MONOACYLGLYCEROL LIPASE"/>
    <property type="match status" value="1"/>
</dbReference>
<dbReference type="Pfam" id="PF12697">
    <property type="entry name" value="Abhydrolase_6"/>
    <property type="match status" value="1"/>
</dbReference>
<keyword evidence="2" id="KW-0378">Hydrolase</keyword>
<dbReference type="InterPro" id="IPR050266">
    <property type="entry name" value="AB_hydrolase_sf"/>
</dbReference>
<accession>A0A4Q9GXI0</accession>
<evidence type="ECO:0000313" key="3">
    <source>
        <dbReference type="Proteomes" id="UP000294194"/>
    </source>
</evidence>
<evidence type="ECO:0000259" key="1">
    <source>
        <dbReference type="Pfam" id="PF12697"/>
    </source>
</evidence>
<reference evidence="3" key="1">
    <citation type="submission" date="2019-02" db="EMBL/GenBank/DDBJ databases">
        <title>Glaciihabitans arcticus sp. nov., a psychrotolerant bacterium isolated from polar soil.</title>
        <authorList>
            <person name="Dahal R.H."/>
        </authorList>
    </citation>
    <scope>NUCLEOTIDE SEQUENCE [LARGE SCALE GENOMIC DNA]</scope>
    <source>
        <strain evidence="3">RP-3-7</strain>
    </source>
</reference>
<dbReference type="AlphaFoldDB" id="A0A4Q9GXI0"/>
<proteinExistence type="predicted"/>
<sequence length="235" mass="26027">MPGSVVMVHGLRTSSSMWRVQRLELERLGYTVITPDLPGHGSRMAERFTVAESVRTIERAVADGGPDTFLVGFSLGGYLSLHYAGLEERPVRGILAASCGTQPTRLILDGWRVGAAVIHRFSDRGLALNNFMVRRFVRDPDLANDVISGGVALEVMDDALRELRVLNLPRSLAAIDAPVWLVNGTLDHFRVQERRYLRAARRGRLVHVRGATHMVSVTRPEAFTRILVEALAQLP</sequence>
<keyword evidence="3" id="KW-1185">Reference proteome</keyword>
<gene>
    <name evidence="2" type="ORF">EYE40_05965</name>
</gene>
<comment type="caution">
    <text evidence="2">The sequence shown here is derived from an EMBL/GenBank/DDBJ whole genome shotgun (WGS) entry which is preliminary data.</text>
</comment>
<dbReference type="GO" id="GO:0016787">
    <property type="term" value="F:hydrolase activity"/>
    <property type="evidence" value="ECO:0007669"/>
    <property type="project" value="UniProtKB-KW"/>
</dbReference>
<protein>
    <submittedName>
        <fullName evidence="2">Alpha/beta hydrolase</fullName>
    </submittedName>
</protein>
<name>A0A4Q9GXI0_9MICO</name>
<dbReference type="Gene3D" id="3.40.50.1820">
    <property type="entry name" value="alpha/beta hydrolase"/>
    <property type="match status" value="1"/>
</dbReference>